<evidence type="ECO:0000313" key="4">
    <source>
        <dbReference type="Proteomes" id="UP001597260"/>
    </source>
</evidence>
<dbReference type="PANTHER" id="PTHR46696:SF1">
    <property type="entry name" value="CYTOCHROME P450 YJIB-RELATED"/>
    <property type="match status" value="1"/>
</dbReference>
<dbReference type="RefSeq" id="WP_377577562.1">
    <property type="nucleotide sequence ID" value="NZ_JBHTMP010000075.1"/>
</dbReference>
<accession>A0ABW3YLG0</accession>
<dbReference type="SUPFAM" id="SSF48264">
    <property type="entry name" value="Cytochrome P450"/>
    <property type="match status" value="1"/>
</dbReference>
<evidence type="ECO:0000256" key="2">
    <source>
        <dbReference type="RuleBase" id="RU000461"/>
    </source>
</evidence>
<dbReference type="Proteomes" id="UP001597260">
    <property type="component" value="Unassembled WGS sequence"/>
</dbReference>
<protein>
    <submittedName>
        <fullName evidence="3">Cytochrome P450</fullName>
    </submittedName>
</protein>
<comment type="caution">
    <text evidence="3">The sequence shown here is derived from an EMBL/GenBank/DDBJ whole genome shotgun (WGS) entry which is preliminary data.</text>
</comment>
<dbReference type="InterPro" id="IPR036396">
    <property type="entry name" value="Cyt_P450_sf"/>
</dbReference>
<comment type="similarity">
    <text evidence="1 2">Belongs to the cytochrome P450 family.</text>
</comment>
<dbReference type="PRINTS" id="PR00359">
    <property type="entry name" value="BP450"/>
</dbReference>
<keyword evidence="2" id="KW-0349">Heme</keyword>
<dbReference type="EMBL" id="JBHTMP010000075">
    <property type="protein sequence ID" value="MFD1325357.1"/>
    <property type="molecule type" value="Genomic_DNA"/>
</dbReference>
<sequence>MVLRDIDDDIDIDDPIRSLVRPDILPDPYPTYTRLRDRQPIFFYEPLQSWMLTRYADCVAVLRDSERFAADWRRAGEEMPPQAISVQTLDPPEHTAIRRLVMEALRVVDHDAITRKVADRVSQLLASAANRPSVDFIAEVAEPLTAGTIADFLGVPQPELSWFVAVSKTVADGMDAGLWPELGPPAMSARAELAAFTDSWLVDPPASGVVAHIAVHIDRSGVERTVVANTLRVLLHAGFESASRLCGLAAAVLLGEPHRLDLFRRADPHLAVDELVRFTSPVQATARVCVTDTELDGVRISAGQAVTLLLGAANRDPDRFPQPDSWWPERRVNPHLGFGRGAHSCLGSPFAALQARALFSALAAEHPAARLVADPVFRPNLTLRGLDRLDIALR</sequence>
<dbReference type="Gene3D" id="1.10.630.10">
    <property type="entry name" value="Cytochrome P450"/>
    <property type="match status" value="1"/>
</dbReference>
<keyword evidence="2" id="KW-0408">Iron</keyword>
<dbReference type="InterPro" id="IPR002397">
    <property type="entry name" value="Cyt_P450_B"/>
</dbReference>
<reference evidence="4" key="1">
    <citation type="journal article" date="2019" name="Int. J. Syst. Evol. Microbiol.">
        <title>The Global Catalogue of Microorganisms (GCM) 10K type strain sequencing project: providing services to taxonomists for standard genome sequencing and annotation.</title>
        <authorList>
            <consortium name="The Broad Institute Genomics Platform"/>
            <consortium name="The Broad Institute Genome Sequencing Center for Infectious Disease"/>
            <person name="Wu L."/>
            <person name="Ma J."/>
        </authorList>
    </citation>
    <scope>NUCLEOTIDE SEQUENCE [LARGE SCALE GENOMIC DNA]</scope>
    <source>
        <strain evidence="4">JCM 31037</strain>
    </source>
</reference>
<dbReference type="PANTHER" id="PTHR46696">
    <property type="entry name" value="P450, PUTATIVE (EUROFUNG)-RELATED"/>
    <property type="match status" value="1"/>
</dbReference>
<keyword evidence="4" id="KW-1185">Reference proteome</keyword>
<evidence type="ECO:0000313" key="3">
    <source>
        <dbReference type="EMBL" id="MFD1325357.1"/>
    </source>
</evidence>
<keyword evidence="2" id="KW-0479">Metal-binding</keyword>
<dbReference type="InterPro" id="IPR017972">
    <property type="entry name" value="Cyt_P450_CS"/>
</dbReference>
<dbReference type="PROSITE" id="PS00086">
    <property type="entry name" value="CYTOCHROME_P450"/>
    <property type="match status" value="1"/>
</dbReference>
<keyword evidence="2" id="KW-0503">Monooxygenase</keyword>
<organism evidence="3 4">
    <name type="scientific">Micromonospora sonneratiae</name>
    <dbReference type="NCBI Taxonomy" id="1184706"/>
    <lineage>
        <taxon>Bacteria</taxon>
        <taxon>Bacillati</taxon>
        <taxon>Actinomycetota</taxon>
        <taxon>Actinomycetes</taxon>
        <taxon>Micromonosporales</taxon>
        <taxon>Micromonosporaceae</taxon>
        <taxon>Micromonospora</taxon>
    </lineage>
</organism>
<proteinExistence type="inferred from homology"/>
<keyword evidence="2" id="KW-0560">Oxidoreductase</keyword>
<name>A0ABW3YLG0_9ACTN</name>
<gene>
    <name evidence="3" type="ORF">ACFQ4H_30165</name>
</gene>
<dbReference type="InterPro" id="IPR001128">
    <property type="entry name" value="Cyt_P450"/>
</dbReference>
<evidence type="ECO:0000256" key="1">
    <source>
        <dbReference type="ARBA" id="ARBA00010617"/>
    </source>
</evidence>
<dbReference type="Pfam" id="PF00067">
    <property type="entry name" value="p450"/>
    <property type="match status" value="1"/>
</dbReference>